<dbReference type="AlphaFoldDB" id="A0AAU8MN97"/>
<dbReference type="EMBL" id="CP159925">
    <property type="protein sequence ID" value="XCO73777.1"/>
    <property type="molecule type" value="Genomic_DNA"/>
</dbReference>
<dbReference type="RefSeq" id="WP_363796667.1">
    <property type="nucleotide sequence ID" value="NZ_CP159925.1"/>
</dbReference>
<dbReference type="SMART" id="SM00869">
    <property type="entry name" value="Autotransporter"/>
    <property type="match status" value="1"/>
</dbReference>
<evidence type="ECO:0000256" key="3">
    <source>
        <dbReference type="ARBA" id="ARBA00022729"/>
    </source>
</evidence>
<keyword evidence="3" id="KW-0732">Signal</keyword>
<dbReference type="InterPro" id="IPR005546">
    <property type="entry name" value="Autotransporte_beta"/>
</dbReference>
<dbReference type="PANTHER" id="PTHR43806">
    <property type="entry name" value="PEPTIDASE S8"/>
    <property type="match status" value="1"/>
</dbReference>
<evidence type="ECO:0000259" key="8">
    <source>
        <dbReference type="PROSITE" id="PS51208"/>
    </source>
</evidence>
<reference evidence="9" key="1">
    <citation type="submission" date="2024-06" db="EMBL/GenBank/DDBJ databases">
        <authorList>
            <person name="Li S."/>
        </authorList>
    </citation>
    <scope>NUCLEOTIDE SEQUENCE</scope>
    <source>
        <strain evidence="9">SR10</strain>
    </source>
</reference>
<dbReference type="PROSITE" id="PS51892">
    <property type="entry name" value="SUBTILASE"/>
    <property type="match status" value="1"/>
</dbReference>
<keyword evidence="2 6" id="KW-0645">Protease</keyword>
<evidence type="ECO:0000256" key="1">
    <source>
        <dbReference type="ARBA" id="ARBA00011073"/>
    </source>
</evidence>
<dbReference type="NCBIfam" id="TIGR02601">
    <property type="entry name" value="autotrns_rpt"/>
    <property type="match status" value="1"/>
</dbReference>
<dbReference type="PROSITE" id="PS00136">
    <property type="entry name" value="SUBTILASE_ASP"/>
    <property type="match status" value="1"/>
</dbReference>
<feature type="active site" description="Charge relay system" evidence="6">
    <location>
        <position position="124"/>
    </location>
</feature>
<dbReference type="SUPFAM" id="SSF52743">
    <property type="entry name" value="Subtilisin-like"/>
    <property type="match status" value="1"/>
</dbReference>
<dbReference type="InterPro" id="IPR023828">
    <property type="entry name" value="Peptidase_S8_Ser-AS"/>
</dbReference>
<dbReference type="GO" id="GO:0006508">
    <property type="term" value="P:proteolysis"/>
    <property type="evidence" value="ECO:0007669"/>
    <property type="project" value="UniProtKB-KW"/>
</dbReference>
<gene>
    <name evidence="9" type="ORF">ABU614_15455</name>
</gene>
<dbReference type="PRINTS" id="PR00723">
    <property type="entry name" value="SUBTILISIN"/>
</dbReference>
<dbReference type="PROSITE" id="PS51257">
    <property type="entry name" value="PROKAR_LIPOPROTEIN"/>
    <property type="match status" value="1"/>
</dbReference>
<dbReference type="CDD" id="cd04848">
    <property type="entry name" value="Peptidases_S8_Autotransporter_serine_protease_like"/>
    <property type="match status" value="1"/>
</dbReference>
<evidence type="ECO:0000256" key="6">
    <source>
        <dbReference type="PROSITE-ProRule" id="PRU01240"/>
    </source>
</evidence>
<feature type="compositionally biased region" description="Pro residues" evidence="7">
    <location>
        <begin position="39"/>
        <end position="56"/>
    </location>
</feature>
<dbReference type="Pfam" id="PF12951">
    <property type="entry name" value="PATR"/>
    <property type="match status" value="1"/>
</dbReference>
<comment type="similarity">
    <text evidence="1 6">Belongs to the peptidase S8 family.</text>
</comment>
<dbReference type="Pfam" id="PF00082">
    <property type="entry name" value="Peptidase_S8"/>
    <property type="match status" value="1"/>
</dbReference>
<evidence type="ECO:0000256" key="2">
    <source>
        <dbReference type="ARBA" id="ARBA00022670"/>
    </source>
</evidence>
<dbReference type="PANTHER" id="PTHR43806:SF11">
    <property type="entry name" value="CEREVISIN-RELATED"/>
    <property type="match status" value="1"/>
</dbReference>
<dbReference type="PROSITE" id="PS00138">
    <property type="entry name" value="SUBTILASE_SER"/>
    <property type="match status" value="1"/>
</dbReference>
<accession>A0AAU8MN97</accession>
<dbReference type="InterPro" id="IPR015500">
    <property type="entry name" value="Peptidase_S8_subtilisin-rel"/>
</dbReference>
<dbReference type="SUPFAM" id="SSF103515">
    <property type="entry name" value="Autotransporter"/>
    <property type="match status" value="1"/>
</dbReference>
<dbReference type="Pfam" id="PF03797">
    <property type="entry name" value="Autotransporter"/>
    <property type="match status" value="1"/>
</dbReference>
<protein>
    <submittedName>
        <fullName evidence="9">S8 family serine peptidase</fullName>
    </submittedName>
</protein>
<dbReference type="Gene3D" id="2.40.128.130">
    <property type="entry name" value="Autotransporter beta-domain"/>
    <property type="match status" value="1"/>
</dbReference>
<sequence>MQRFAAAARHGSRLSLSAWVLALAACGGGGGGGGNVRNDPPPSSPPPTTPPPPSPNQPAADAHLSLTNARAAHSLGLTGQGIRIGVVDSGVRRTHPALAGRVGPMLLYTDPRTNNHSLDDVLGHGTYVSQIAAGTPVGAWPGGIAPGAQIVSARILADVRPSDDGSGQGNQATNNGGLDIVSRDLMNAGVRIMNNSWGGLYWTGDPVTQSFIAAYQPFIDNGGLVVFATGNESRPDPTDNASLPSQGAGASILERGWLAAAALDSNNPTQLASYSNACGIAMRYCLVAPGNVIATGVNDAVGSPTYWSIQGTSFAAPQVSGAAALVWQAFPYFNNDLVRQTLLGNAKDLGAPGVDPVFGYGLLDIGAAVRGPRRFDWGDVRVAFDGNSSWSNPIAGTGGLIKEGSGTLRLDSAAAHSYTGATQVNAGVLRLNDNGALASPLAVRPGAQFVGGAGARIGNRVDNQGALRLEGAGLRVDGDYQQGAGAQLQFLIGSRLDVGGSASLAGGAHVLGQLPGYVRSSREVFLNAGSVSGTFDSLSSAPGVFLLATLGYSGTQAWLDIVALNITAAAQSMGVPTAASAAAQRVDGALAGLNAGAVASGGDGAQGAFGAGLGALQHSADTAQARRSLTSLSGELHTADAAFAQMAIEASRRALESRLDARVRQPQDGAWSERLDTQRVAAGRYDLDIDGWMLGQDRRLGAWTYGAALSRSEGRARHAELSDRERNRQTEAQLYAAWNGERNYLFGRAAFGYLDRELHREIVLGASRFGVGSDYGERYLHLGLQAGRRYGRDAAVLVPYVGAELMRLQREGFDEPGALGFGLRSQAASLQATQALAGLRLQREGQWGGMRWRWDARAEWQRRLSLRGGDIAARFTAMEVWAPILGDPLPQEVALVGLGLDLRLPRAGALRFDLDQRYEDGAPRFGAMAWWSYPF</sequence>
<dbReference type="GO" id="GO:0004252">
    <property type="term" value="F:serine-type endopeptidase activity"/>
    <property type="evidence" value="ECO:0007669"/>
    <property type="project" value="UniProtKB-UniRule"/>
</dbReference>
<dbReference type="InterPro" id="IPR013425">
    <property type="entry name" value="Autotrns_rpt"/>
</dbReference>
<keyword evidence="4 6" id="KW-0378">Hydrolase</keyword>
<evidence type="ECO:0000256" key="4">
    <source>
        <dbReference type="ARBA" id="ARBA00022801"/>
    </source>
</evidence>
<dbReference type="InterPro" id="IPR000209">
    <property type="entry name" value="Peptidase_S8/S53_dom"/>
</dbReference>
<evidence type="ECO:0000256" key="7">
    <source>
        <dbReference type="SAM" id="MobiDB-lite"/>
    </source>
</evidence>
<dbReference type="InterPro" id="IPR036852">
    <property type="entry name" value="Peptidase_S8/S53_dom_sf"/>
</dbReference>
<keyword evidence="5 6" id="KW-0720">Serine protease</keyword>
<organism evidence="9">
    <name type="scientific">Lysobacter firmicutimachus</name>
    <dbReference type="NCBI Taxonomy" id="1792846"/>
    <lineage>
        <taxon>Bacteria</taxon>
        <taxon>Pseudomonadati</taxon>
        <taxon>Pseudomonadota</taxon>
        <taxon>Gammaproteobacteria</taxon>
        <taxon>Lysobacterales</taxon>
        <taxon>Lysobacteraceae</taxon>
        <taxon>Lysobacter</taxon>
    </lineage>
</organism>
<feature type="active site" description="Charge relay system" evidence="6">
    <location>
        <position position="88"/>
    </location>
</feature>
<feature type="region of interest" description="Disordered" evidence="7">
    <location>
        <begin position="31"/>
        <end position="60"/>
    </location>
</feature>
<name>A0AAU8MN97_9GAMM</name>
<dbReference type="Gene3D" id="3.40.50.200">
    <property type="entry name" value="Peptidase S8/S53 domain"/>
    <property type="match status" value="1"/>
</dbReference>
<dbReference type="InterPro" id="IPR023827">
    <property type="entry name" value="Peptidase_S8_Asp-AS"/>
</dbReference>
<dbReference type="InterPro" id="IPR034061">
    <property type="entry name" value="Peptidases_S8_Autotransporter"/>
</dbReference>
<proteinExistence type="inferred from homology"/>
<dbReference type="InterPro" id="IPR050131">
    <property type="entry name" value="Peptidase_S8_subtilisin-like"/>
</dbReference>
<dbReference type="PROSITE" id="PS51208">
    <property type="entry name" value="AUTOTRANSPORTER"/>
    <property type="match status" value="1"/>
</dbReference>
<feature type="domain" description="Autotransporter" evidence="8">
    <location>
        <begin position="601"/>
        <end position="935"/>
    </location>
</feature>
<evidence type="ECO:0000313" key="9">
    <source>
        <dbReference type="EMBL" id="XCO73777.1"/>
    </source>
</evidence>
<feature type="active site" description="Charge relay system" evidence="6">
    <location>
        <position position="313"/>
    </location>
</feature>
<evidence type="ECO:0000256" key="5">
    <source>
        <dbReference type="ARBA" id="ARBA00022825"/>
    </source>
</evidence>
<dbReference type="InterPro" id="IPR036709">
    <property type="entry name" value="Autotransporte_beta_dom_sf"/>
</dbReference>